<feature type="domain" description="HpcH/HpaI aldolase/citrate lyase" evidence="5">
    <location>
        <begin position="12"/>
        <end position="234"/>
    </location>
</feature>
<name>A0ABS2DCM4_9SPHN</name>
<dbReference type="RefSeq" id="WP_204199929.1">
    <property type="nucleotide sequence ID" value="NZ_JAFEMC010000005.1"/>
</dbReference>
<keyword evidence="4" id="KW-0460">Magnesium</keyword>
<protein>
    <submittedName>
        <fullName evidence="6">CoA ester lyase</fullName>
    </submittedName>
</protein>
<dbReference type="EMBL" id="JAFEMC010000005">
    <property type="protein sequence ID" value="MBM6577829.1"/>
    <property type="molecule type" value="Genomic_DNA"/>
</dbReference>
<dbReference type="Proteomes" id="UP000763641">
    <property type="component" value="Unassembled WGS sequence"/>
</dbReference>
<organism evidence="6 7">
    <name type="scientific">Sphingomonas longa</name>
    <dbReference type="NCBI Taxonomy" id="2778730"/>
    <lineage>
        <taxon>Bacteria</taxon>
        <taxon>Pseudomonadati</taxon>
        <taxon>Pseudomonadota</taxon>
        <taxon>Alphaproteobacteria</taxon>
        <taxon>Sphingomonadales</taxon>
        <taxon>Sphingomonadaceae</taxon>
        <taxon>Sphingomonas</taxon>
    </lineage>
</organism>
<evidence type="ECO:0000256" key="4">
    <source>
        <dbReference type="ARBA" id="ARBA00022842"/>
    </source>
</evidence>
<sequence>MTPAAALARPIRSMLFVPGNRASWIDKAAAAKADALVLDLEDSVPVAAKVEARVIVADAVARHDPANGLLYVRTNPGTYMPDWDDVQAVVQPGLNGLFVAKVQGPEDVEVLARLVAEAEHRRGMAIGSIGFVVALETARAAELAFAIASHPRVQTLVSSAARNADVARALGFTWSAEGLETLYFRSKTIIACRAAGKPFPIGGLWQDVHDLEGMRRFSAFNRQLGYTGEIVLHPSNVTVANEAYSLSEQDRDYFAGMIAAFAEAEAQGKAAVIYRGEHVDIAHVETARETLRIHGGHA</sequence>
<evidence type="ECO:0000256" key="1">
    <source>
        <dbReference type="ARBA" id="ARBA00001946"/>
    </source>
</evidence>
<dbReference type="InterPro" id="IPR040442">
    <property type="entry name" value="Pyrv_kinase-like_dom_sf"/>
</dbReference>
<dbReference type="Gene3D" id="3.20.20.60">
    <property type="entry name" value="Phosphoenolpyruvate-binding domains"/>
    <property type="match status" value="1"/>
</dbReference>
<evidence type="ECO:0000313" key="7">
    <source>
        <dbReference type="Proteomes" id="UP000763641"/>
    </source>
</evidence>
<dbReference type="PANTHER" id="PTHR32308:SF1">
    <property type="entry name" value="HPCH_HPAI ALDOLASE_CITRATE LYASE DOMAIN-CONTAINING PROTEIN"/>
    <property type="match status" value="1"/>
</dbReference>
<dbReference type="InterPro" id="IPR011206">
    <property type="entry name" value="Citrate_lyase_beta/mcl1/mcl2"/>
</dbReference>
<dbReference type="InterPro" id="IPR015813">
    <property type="entry name" value="Pyrv/PenolPyrv_kinase-like_dom"/>
</dbReference>
<evidence type="ECO:0000313" key="6">
    <source>
        <dbReference type="EMBL" id="MBM6577829.1"/>
    </source>
</evidence>
<accession>A0ABS2DCM4</accession>
<dbReference type="SUPFAM" id="SSF51621">
    <property type="entry name" value="Phosphoenolpyruvate/pyruvate domain"/>
    <property type="match status" value="1"/>
</dbReference>
<keyword evidence="7" id="KW-1185">Reference proteome</keyword>
<reference evidence="6 7" key="1">
    <citation type="submission" date="2020-12" db="EMBL/GenBank/DDBJ databases">
        <title>Sphingomonas sp.</title>
        <authorList>
            <person name="Kim M.K."/>
        </authorList>
    </citation>
    <scope>NUCLEOTIDE SEQUENCE [LARGE SCALE GENOMIC DNA]</scope>
    <source>
        <strain evidence="6 7">BT552</strain>
    </source>
</reference>
<dbReference type="PANTHER" id="PTHR32308">
    <property type="entry name" value="LYASE BETA SUBUNIT, PUTATIVE (AFU_ORTHOLOGUE AFUA_4G13030)-RELATED"/>
    <property type="match status" value="1"/>
</dbReference>
<comment type="similarity">
    <text evidence="2">Belongs to the HpcH/HpaI aldolase family.</text>
</comment>
<proteinExistence type="inferred from homology"/>
<evidence type="ECO:0000256" key="2">
    <source>
        <dbReference type="ARBA" id="ARBA00005568"/>
    </source>
</evidence>
<dbReference type="PIRSF" id="PIRSF015582">
    <property type="entry name" value="Cit_lyase_B"/>
    <property type="match status" value="1"/>
</dbReference>
<dbReference type="GO" id="GO:0016829">
    <property type="term" value="F:lyase activity"/>
    <property type="evidence" value="ECO:0007669"/>
    <property type="project" value="UniProtKB-KW"/>
</dbReference>
<dbReference type="Pfam" id="PF03328">
    <property type="entry name" value="HpcH_HpaI"/>
    <property type="match status" value="1"/>
</dbReference>
<evidence type="ECO:0000256" key="3">
    <source>
        <dbReference type="ARBA" id="ARBA00022723"/>
    </source>
</evidence>
<keyword evidence="3" id="KW-0479">Metal-binding</keyword>
<comment type="caution">
    <text evidence="6">The sequence shown here is derived from an EMBL/GenBank/DDBJ whole genome shotgun (WGS) entry which is preliminary data.</text>
</comment>
<keyword evidence="6" id="KW-0456">Lyase</keyword>
<gene>
    <name evidence="6" type="ORF">ILT43_15710</name>
</gene>
<comment type="cofactor">
    <cofactor evidence="1">
        <name>Mg(2+)</name>
        <dbReference type="ChEBI" id="CHEBI:18420"/>
    </cofactor>
</comment>
<dbReference type="InterPro" id="IPR005000">
    <property type="entry name" value="Aldolase/citrate-lyase_domain"/>
</dbReference>
<evidence type="ECO:0000259" key="5">
    <source>
        <dbReference type="Pfam" id="PF03328"/>
    </source>
</evidence>